<name>A0A8H4BKT3_MUCCL</name>
<sequence>MDTANHNVLQFVSAAAQVFETQEVEDMKGSASDLRRSTEALLTNSSAWDIPDTHTDHDSDTKVTSEKPDEIRQLLAEATGAKIEESVTASSSDSSVANDTSIEDRLKSVFHLPAKESLRGEWPCYIVQSAIVPGFMYLTDNHICFYASLPKSQLVFHKSGYLQLKKAGKMKSTFERYFFDVNDDVLTWFESSTDSYSPLGKIDLKYAIAVRQSTKRKYGFRVVTMNKTWHFQADTNAAVIEWTNALQKAIFRAKNNGSSLKITLPFENILDIEQTEAFEFQKFLKIRAVGIDDSFVMDEYYFAYFSDIETTFNRLKLAWESYSRDTAIAAAADAGGGIAVEADKLHSLTPDHDSSNNSPSLSISDLYDADSQPITIPAASSAGSIPAPPKRSNSVVANALAVPGALKDFLYPSASSSKSTAASDKLQESSSSDDDDPSVGWLHGKRRSGMKLVYGLLGGNTMIGSPSTALATDDEDDEDDEEEDDEEEHYRLDTVSSPRADEAEVLDDRTMTNFQKYFVLPESEKLLAVYRCSLMKTLPCYGKLYISSSYVSFNAKGFATKAKMIIPFQDVIRIQKLRSRGYIFHSLSILTQTKKEIYLEFSSITRRNSCFAKLFLQHKRALESQTEPGKAEKKIKDWEARLMEDEQKDAIGRVVPNDASLPVLSRQQTETIVYKKPEKSLHFTCITIGTRGDVQPYIALCKGLMKEGHRCRIATHDEFKDWIEEHGIEFRTVGGDPGELMRICVENNFFSVNFVVEGLRLFKDWIDELLTLSWKAVQGTEIIIESPSAMIGVHMAEALRVPYFRSFPMPMTRTRSFPHPFATPNNPKGRLYNDMTYVLFDHAVWRAIAARTNAFRKTTLGIPATSYEKLEVWKIPYLYSFSPSIVPSPLDWLDWIHCTGYWFLDNPQTGWTPDPELKAFIEASDARPIVYIGFGSIIVSDPVGITRVIIESVLLSNVRAIVSRGWSSRHKQGAVSEEADMLSRHPGTIMSVQSVPHDWLFPKIRAVVHHGGAGTTAAGLRAGRPTIIKPFFADQFFWGERVEEMGIGRCIKNLTVDNLSAALRVVSTDENMLKVANRVGQKIRAETGVDTAIQCIYRDMELAKARTMSSIHKTSKADDDAMASSFGEEDQDWTIIEEVTSGSTSPGSWKPTDTEAKKS</sequence>
<dbReference type="Pfam" id="PF00169">
    <property type="entry name" value="PH"/>
    <property type="match status" value="1"/>
</dbReference>
<dbReference type="SUPFAM" id="SSF53756">
    <property type="entry name" value="UDP-Glycosyltransferase/glycogen phosphorylase"/>
    <property type="match status" value="1"/>
</dbReference>
<evidence type="ECO:0000256" key="2">
    <source>
        <dbReference type="ARBA" id="ARBA00012650"/>
    </source>
</evidence>
<dbReference type="InterPro" id="IPR011993">
    <property type="entry name" value="PH-like_dom_sf"/>
</dbReference>
<dbReference type="Pfam" id="PF02893">
    <property type="entry name" value="GRAM"/>
    <property type="match status" value="2"/>
</dbReference>
<dbReference type="InterPro" id="IPR004182">
    <property type="entry name" value="GRAM"/>
</dbReference>
<comment type="catalytic activity">
    <reaction evidence="7">
        <text>a sterol + UDP-alpha-D-glucose = a sterol 3-beta-D-glucoside + UDP + H(+)</text>
        <dbReference type="Rhea" id="RHEA:22724"/>
        <dbReference type="ChEBI" id="CHEBI:15378"/>
        <dbReference type="ChEBI" id="CHEBI:15889"/>
        <dbReference type="ChEBI" id="CHEBI:37424"/>
        <dbReference type="ChEBI" id="CHEBI:58223"/>
        <dbReference type="ChEBI" id="CHEBI:58885"/>
        <dbReference type="EC" id="2.4.1.173"/>
    </reaction>
    <physiologicalReaction direction="left-to-right" evidence="7">
        <dbReference type="Rhea" id="RHEA:22725"/>
    </physiologicalReaction>
</comment>
<accession>A0A8H4BKT3</accession>
<evidence type="ECO:0000313" key="11">
    <source>
        <dbReference type="Proteomes" id="UP000469890"/>
    </source>
</evidence>
<feature type="region of interest" description="Disordered" evidence="8">
    <location>
        <begin position="413"/>
        <end position="443"/>
    </location>
</feature>
<evidence type="ECO:0000313" key="10">
    <source>
        <dbReference type="EMBL" id="KAF1803293.1"/>
    </source>
</evidence>
<evidence type="ECO:0000259" key="9">
    <source>
        <dbReference type="PROSITE" id="PS50003"/>
    </source>
</evidence>
<evidence type="ECO:0000256" key="4">
    <source>
        <dbReference type="ARBA" id="ARBA00022679"/>
    </source>
</evidence>
<dbReference type="InterPro" id="IPR050426">
    <property type="entry name" value="Glycosyltransferase_28"/>
</dbReference>
<proteinExistence type="inferred from homology"/>
<comment type="caution">
    <text evidence="10">The sequence shown here is derived from an EMBL/GenBank/DDBJ whole genome shotgun (WGS) entry which is preliminary data.</text>
</comment>
<dbReference type="SUPFAM" id="SSF50729">
    <property type="entry name" value="PH domain-like"/>
    <property type="match status" value="1"/>
</dbReference>
<dbReference type="AlphaFoldDB" id="A0A8H4BKT3"/>
<evidence type="ECO:0000256" key="3">
    <source>
        <dbReference type="ARBA" id="ARBA00022676"/>
    </source>
</evidence>
<dbReference type="PANTHER" id="PTHR48050:SF25">
    <property type="entry name" value="STEROL 3-BETA-GLUCOSYLTRANSFERASE"/>
    <property type="match status" value="1"/>
</dbReference>
<feature type="region of interest" description="Disordered" evidence="8">
    <location>
        <begin position="45"/>
        <end position="67"/>
    </location>
</feature>
<keyword evidence="3" id="KW-0328">Glycosyltransferase</keyword>
<organism evidence="10 11">
    <name type="scientific">Mucor circinelloides f. lusitanicus</name>
    <name type="common">Mucor racemosus var. lusitanicus</name>
    <dbReference type="NCBI Taxonomy" id="29924"/>
    <lineage>
        <taxon>Eukaryota</taxon>
        <taxon>Fungi</taxon>
        <taxon>Fungi incertae sedis</taxon>
        <taxon>Mucoromycota</taxon>
        <taxon>Mucoromycotina</taxon>
        <taxon>Mucoromycetes</taxon>
        <taxon>Mucorales</taxon>
        <taxon>Mucorineae</taxon>
        <taxon>Mucoraceae</taxon>
        <taxon>Mucor</taxon>
    </lineage>
</organism>
<dbReference type="Proteomes" id="UP000469890">
    <property type="component" value="Unassembled WGS sequence"/>
</dbReference>
<dbReference type="GO" id="GO:0016125">
    <property type="term" value="P:sterol metabolic process"/>
    <property type="evidence" value="ECO:0007669"/>
    <property type="project" value="TreeGrafter"/>
</dbReference>
<comment type="catalytic activity">
    <reaction evidence="6">
        <text>ergosterol + UDP-alpha-D-glucose = ergosteryl 3-beta-D-glucoside + UDP + H(+)</text>
        <dbReference type="Rhea" id="RHEA:61836"/>
        <dbReference type="ChEBI" id="CHEBI:15378"/>
        <dbReference type="ChEBI" id="CHEBI:16933"/>
        <dbReference type="ChEBI" id="CHEBI:52973"/>
        <dbReference type="ChEBI" id="CHEBI:58223"/>
        <dbReference type="ChEBI" id="CHEBI:58885"/>
    </reaction>
    <physiologicalReaction direction="left-to-right" evidence="6">
        <dbReference type="Rhea" id="RHEA:61837"/>
    </physiologicalReaction>
</comment>
<dbReference type="Pfam" id="PF06722">
    <property type="entry name" value="EryCIII-like_C"/>
    <property type="match status" value="1"/>
</dbReference>
<feature type="compositionally biased region" description="Acidic residues" evidence="8">
    <location>
        <begin position="472"/>
        <end position="487"/>
    </location>
</feature>
<dbReference type="GO" id="GO:0005975">
    <property type="term" value="P:carbohydrate metabolic process"/>
    <property type="evidence" value="ECO:0007669"/>
    <property type="project" value="InterPro"/>
</dbReference>
<dbReference type="Gene3D" id="3.40.50.2000">
    <property type="entry name" value="Glycogen Phosphorylase B"/>
    <property type="match status" value="2"/>
</dbReference>
<dbReference type="FunFam" id="3.40.50.2000:FF:000009">
    <property type="entry name" value="Sterol 3-beta-glucosyltransferase UGT80A2"/>
    <property type="match status" value="1"/>
</dbReference>
<dbReference type="InterPro" id="IPR002213">
    <property type="entry name" value="UDP_glucos_trans"/>
</dbReference>
<dbReference type="InterPro" id="IPR004276">
    <property type="entry name" value="GlycoTrans_28_N"/>
</dbReference>
<feature type="compositionally biased region" description="Low complexity" evidence="8">
    <location>
        <begin position="413"/>
        <end position="423"/>
    </location>
</feature>
<dbReference type="InterPro" id="IPR010610">
    <property type="entry name" value="EryCIII-like_C"/>
</dbReference>
<dbReference type="Gene3D" id="2.30.29.30">
    <property type="entry name" value="Pleckstrin-homology domain (PH domain)/Phosphotyrosine-binding domain (PTB)"/>
    <property type="match status" value="2"/>
</dbReference>
<feature type="domain" description="PH" evidence="9">
    <location>
        <begin position="155"/>
        <end position="251"/>
    </location>
</feature>
<reference evidence="10 11" key="1">
    <citation type="submission" date="2019-09" db="EMBL/GenBank/DDBJ databases">
        <authorList>
            <consortium name="DOE Joint Genome Institute"/>
            <person name="Mondo S.J."/>
            <person name="Navarro-Mendoza M.I."/>
            <person name="Perez-Arques C."/>
            <person name="Panchal S."/>
            <person name="Nicolas F.E."/>
            <person name="Ganguly P."/>
            <person name="Pangilinan J."/>
            <person name="Grigoriev I."/>
            <person name="Heitman J."/>
            <person name="Sanya K."/>
            <person name="Garre V."/>
        </authorList>
    </citation>
    <scope>NUCLEOTIDE SEQUENCE [LARGE SCALE GENOMIC DNA]</scope>
    <source>
        <strain evidence="10 11">MU402</strain>
    </source>
</reference>
<protein>
    <recommendedName>
        <fullName evidence="2">sterol 3beta-glucosyltransferase</fullName>
        <ecNumber evidence="2">2.4.1.173</ecNumber>
    </recommendedName>
    <alternativeName>
        <fullName evidence="5">Autophagy-related protein 26</fullName>
    </alternativeName>
</protein>
<dbReference type="CDD" id="cd03784">
    <property type="entry name" value="GT1_Gtf-like"/>
    <property type="match status" value="1"/>
</dbReference>
<evidence type="ECO:0000256" key="1">
    <source>
        <dbReference type="ARBA" id="ARBA00006962"/>
    </source>
</evidence>
<dbReference type="FunFam" id="3.40.50.2000:FF:000029">
    <property type="entry name" value="Sterol 3-beta-glucosyltransferase"/>
    <property type="match status" value="1"/>
</dbReference>
<feature type="region of interest" description="Disordered" evidence="8">
    <location>
        <begin position="464"/>
        <end position="498"/>
    </location>
</feature>
<gene>
    <name evidence="10" type="ORF">FB192DRAFT_1367388</name>
</gene>
<feature type="region of interest" description="Disordered" evidence="8">
    <location>
        <begin position="1120"/>
        <end position="1159"/>
    </location>
</feature>
<evidence type="ECO:0000256" key="5">
    <source>
        <dbReference type="ARBA" id="ARBA00029843"/>
    </source>
</evidence>
<evidence type="ECO:0000256" key="8">
    <source>
        <dbReference type="SAM" id="MobiDB-lite"/>
    </source>
</evidence>
<keyword evidence="4 10" id="KW-0808">Transferase</keyword>
<dbReference type="PROSITE" id="PS50003">
    <property type="entry name" value="PH_DOMAIN"/>
    <property type="match status" value="1"/>
</dbReference>
<dbReference type="EC" id="2.4.1.173" evidence="2"/>
<dbReference type="GO" id="GO:0016906">
    <property type="term" value="F:sterol 3-beta-glucosyltransferase activity"/>
    <property type="evidence" value="ECO:0007669"/>
    <property type="project" value="UniProtKB-EC"/>
</dbReference>
<evidence type="ECO:0000256" key="7">
    <source>
        <dbReference type="ARBA" id="ARBA00049453"/>
    </source>
</evidence>
<dbReference type="InterPro" id="IPR001849">
    <property type="entry name" value="PH_domain"/>
</dbReference>
<dbReference type="SMART" id="SM00568">
    <property type="entry name" value="GRAM"/>
    <property type="match status" value="2"/>
</dbReference>
<feature type="compositionally biased region" description="Basic and acidic residues" evidence="8">
    <location>
        <begin position="51"/>
        <end position="67"/>
    </location>
</feature>
<dbReference type="SMART" id="SM00233">
    <property type="entry name" value="PH"/>
    <property type="match status" value="1"/>
</dbReference>
<comment type="similarity">
    <text evidence="1">Belongs to the glycosyltransferase 28 family.</text>
</comment>
<dbReference type="Pfam" id="PF03033">
    <property type="entry name" value="Glyco_transf_28"/>
    <property type="match status" value="1"/>
</dbReference>
<evidence type="ECO:0000256" key="6">
    <source>
        <dbReference type="ARBA" id="ARBA00047886"/>
    </source>
</evidence>
<dbReference type="EMBL" id="JAAECE010000003">
    <property type="protein sequence ID" value="KAF1803293.1"/>
    <property type="molecule type" value="Genomic_DNA"/>
</dbReference>
<dbReference type="PANTHER" id="PTHR48050">
    <property type="entry name" value="STEROL 3-BETA-GLUCOSYLTRANSFERASE"/>
    <property type="match status" value="1"/>
</dbReference>